<accession>A0ABQ4HNR9</accession>
<organism evidence="1 2">
    <name type="scientific">Micromonospora andamanensis</name>
    <dbReference type="NCBI Taxonomy" id="1287068"/>
    <lineage>
        <taxon>Bacteria</taxon>
        <taxon>Bacillati</taxon>
        <taxon>Actinomycetota</taxon>
        <taxon>Actinomycetes</taxon>
        <taxon>Micromonosporales</taxon>
        <taxon>Micromonosporaceae</taxon>
        <taxon>Micromonospora</taxon>
    </lineage>
</organism>
<reference evidence="1 2" key="1">
    <citation type="submission" date="2021-01" db="EMBL/GenBank/DDBJ databases">
        <title>Whole genome shotgun sequence of Verrucosispora andamanensis NBRC 109075.</title>
        <authorList>
            <person name="Komaki H."/>
            <person name="Tamura T."/>
        </authorList>
    </citation>
    <scope>NUCLEOTIDE SEQUENCE [LARGE SCALE GENOMIC DNA]</scope>
    <source>
        <strain evidence="1 2">NBRC 109075</strain>
    </source>
</reference>
<proteinExistence type="predicted"/>
<keyword evidence="2" id="KW-1185">Reference proteome</keyword>
<protein>
    <submittedName>
        <fullName evidence="1">Uncharacterized protein</fullName>
    </submittedName>
</protein>
<comment type="caution">
    <text evidence="1">The sequence shown here is derived from an EMBL/GenBank/DDBJ whole genome shotgun (WGS) entry which is preliminary data.</text>
</comment>
<name>A0ABQ4HNR9_9ACTN</name>
<gene>
    <name evidence="1" type="ORF">Van01_05080</name>
</gene>
<evidence type="ECO:0000313" key="2">
    <source>
        <dbReference type="Proteomes" id="UP000647017"/>
    </source>
</evidence>
<evidence type="ECO:0000313" key="1">
    <source>
        <dbReference type="EMBL" id="GIJ07294.1"/>
    </source>
</evidence>
<sequence>MSTRKSRRAVMAELLLLADPKHIHTHGDGVSLAFDFDRIAELRSWLHLAGLNDPDMLTAERTGTTDDGRPYESMHAYPTWHGWEIYAYAKEYTTGPDLDPATVDRLSALAVAG</sequence>
<dbReference type="EMBL" id="BOOZ01000003">
    <property type="protein sequence ID" value="GIJ07294.1"/>
    <property type="molecule type" value="Genomic_DNA"/>
</dbReference>
<dbReference type="Proteomes" id="UP000647017">
    <property type="component" value="Unassembled WGS sequence"/>
</dbReference>